<evidence type="ECO:0000313" key="1">
    <source>
        <dbReference type="EMBL" id="QJA91956.1"/>
    </source>
</evidence>
<accession>A0A6M3LAG4</accession>
<name>A0A6M3LAG4_9ZZZZ</name>
<organism evidence="1">
    <name type="scientific">viral metagenome</name>
    <dbReference type="NCBI Taxonomy" id="1070528"/>
    <lineage>
        <taxon>unclassified sequences</taxon>
        <taxon>metagenomes</taxon>
        <taxon>organismal metagenomes</taxon>
    </lineage>
</organism>
<protein>
    <submittedName>
        <fullName evidence="1">Uncharacterized protein</fullName>
    </submittedName>
</protein>
<gene>
    <name evidence="1" type="ORF">MM415B03226_0012</name>
</gene>
<dbReference type="EMBL" id="MT143026">
    <property type="protein sequence ID" value="QJA91956.1"/>
    <property type="molecule type" value="Genomic_DNA"/>
</dbReference>
<proteinExistence type="predicted"/>
<reference evidence="1" key="1">
    <citation type="submission" date="2020-03" db="EMBL/GenBank/DDBJ databases">
        <title>The deep terrestrial virosphere.</title>
        <authorList>
            <person name="Holmfeldt K."/>
            <person name="Nilsson E."/>
            <person name="Simone D."/>
            <person name="Lopez-Fernandez M."/>
            <person name="Wu X."/>
            <person name="de Brujin I."/>
            <person name="Lundin D."/>
            <person name="Andersson A."/>
            <person name="Bertilsson S."/>
            <person name="Dopson M."/>
        </authorList>
    </citation>
    <scope>NUCLEOTIDE SEQUENCE</scope>
    <source>
        <strain evidence="1">MM415B03226</strain>
    </source>
</reference>
<dbReference type="AlphaFoldDB" id="A0A6M3LAG4"/>
<sequence length="89" mass="10316">MAEQDERLRKGVTELVQRACSKYEGANNLRLLIKVHVDEILSLLKAEIEQERKRIYEWGNKACPHAGSVAGEPLLHKHDCYVCWEELKQ</sequence>